<dbReference type="Pfam" id="PF02558">
    <property type="entry name" value="ApbA"/>
    <property type="match status" value="1"/>
</dbReference>
<feature type="domain" description="Ketopantoate reductase N-terminal" evidence="1">
    <location>
        <begin position="3"/>
        <end position="152"/>
    </location>
</feature>
<name>A0ABT9FS71_9BACL</name>
<evidence type="ECO:0000313" key="3">
    <source>
        <dbReference type="Proteomes" id="UP001241848"/>
    </source>
</evidence>
<evidence type="ECO:0000313" key="2">
    <source>
        <dbReference type="EMBL" id="MDP4097376.1"/>
    </source>
</evidence>
<comment type="caution">
    <text evidence="2">The sequence shown here is derived from an EMBL/GenBank/DDBJ whole genome shotgun (WGS) entry which is preliminary data.</text>
</comment>
<dbReference type="InterPro" id="IPR013332">
    <property type="entry name" value="KPR_N"/>
</dbReference>
<proteinExistence type="predicted"/>
<organism evidence="2 3">
    <name type="scientific">Paenibacillus zeirhizosphaerae</name>
    <dbReference type="NCBI Taxonomy" id="2987519"/>
    <lineage>
        <taxon>Bacteria</taxon>
        <taxon>Bacillati</taxon>
        <taxon>Bacillota</taxon>
        <taxon>Bacilli</taxon>
        <taxon>Bacillales</taxon>
        <taxon>Paenibacillaceae</taxon>
        <taxon>Paenibacillus</taxon>
    </lineage>
</organism>
<dbReference type="EMBL" id="JAPCKK010000016">
    <property type="protein sequence ID" value="MDP4097376.1"/>
    <property type="molecule type" value="Genomic_DNA"/>
</dbReference>
<dbReference type="InterPro" id="IPR036291">
    <property type="entry name" value="NAD(P)-bd_dom_sf"/>
</dbReference>
<gene>
    <name evidence="2" type="ORF">OIN60_11405</name>
</gene>
<dbReference type="Gene3D" id="3.40.50.720">
    <property type="entry name" value="NAD(P)-binding Rossmann-like Domain"/>
    <property type="match status" value="1"/>
</dbReference>
<dbReference type="Proteomes" id="UP001241848">
    <property type="component" value="Unassembled WGS sequence"/>
</dbReference>
<accession>A0ABT9FS71</accession>
<reference evidence="2 3" key="1">
    <citation type="submission" date="2022-10" db="EMBL/GenBank/DDBJ databases">
        <title>Paenibacillus description and whole genome data of maize root bacterial community.</title>
        <authorList>
            <person name="Marton D."/>
            <person name="Farkas M."/>
            <person name="Cserhati M."/>
        </authorList>
    </citation>
    <scope>NUCLEOTIDE SEQUENCE [LARGE SCALE GENOMIC DNA]</scope>
    <source>
        <strain evidence="2 3">P96</strain>
    </source>
</reference>
<dbReference type="SUPFAM" id="SSF51735">
    <property type="entry name" value="NAD(P)-binding Rossmann-fold domains"/>
    <property type="match status" value="1"/>
</dbReference>
<protein>
    <submittedName>
        <fullName evidence="2">Ketopantoate reductase family protein</fullName>
    </submittedName>
</protein>
<dbReference type="RefSeq" id="WP_305754986.1">
    <property type="nucleotide sequence ID" value="NZ_JAPCKK010000016.1"/>
</dbReference>
<evidence type="ECO:0000259" key="1">
    <source>
        <dbReference type="Pfam" id="PF02558"/>
    </source>
</evidence>
<keyword evidence="3" id="KW-1185">Reference proteome</keyword>
<sequence length="312" mass="35119">MNILVYGAGVLGSYLAHGLVRGGHNVTMLARGQRLNELQNDGSVIRHYFQFRTTVDKVNVIRELRPEDVYDLIFVVMKYPDFQTVLPALAANHSSHVVIVGNNASPHEMRDYLEANSPVAKKVAFGFLVGAGWRETGRMISVHGPKGQMIIGGLGEELVWRSMIDQAFVNSKFKLTYYKDMDEWLKSHFIMVLPMNFIANAYDGNLRQAVKDSKLLNHVIDAIDEGNQVLEKLGYTVTPESQKEWVRQKRKLLYMGLKMMLGTPVGRTLLSDKAVSENEISALTQAFHDLKQSANMSTPNWDMLINYSPASK</sequence>